<comment type="caution">
    <text evidence="2">The sequence shown here is derived from an EMBL/GenBank/DDBJ whole genome shotgun (WGS) entry which is preliminary data.</text>
</comment>
<evidence type="ECO:0000313" key="3">
    <source>
        <dbReference type="Proteomes" id="UP001165384"/>
    </source>
</evidence>
<dbReference type="InterPro" id="IPR038740">
    <property type="entry name" value="BioF2-like_GNAT_dom"/>
</dbReference>
<keyword evidence="3" id="KW-1185">Reference proteome</keyword>
<dbReference type="Gene3D" id="3.40.630.30">
    <property type="match status" value="1"/>
</dbReference>
<dbReference type="Pfam" id="PF13480">
    <property type="entry name" value="Acetyltransf_6"/>
    <property type="match status" value="1"/>
</dbReference>
<name>A0ABS9K6V5_9RHOO</name>
<dbReference type="InterPro" id="IPR016181">
    <property type="entry name" value="Acyl_CoA_acyltransferase"/>
</dbReference>
<evidence type="ECO:0000313" key="2">
    <source>
        <dbReference type="EMBL" id="MCG2578876.1"/>
    </source>
</evidence>
<proteinExistence type="predicted"/>
<dbReference type="RefSeq" id="WP_275712275.1">
    <property type="nucleotide sequence ID" value="NZ_JAKLTN010000005.1"/>
</dbReference>
<dbReference type="GO" id="GO:0016746">
    <property type="term" value="F:acyltransferase activity"/>
    <property type="evidence" value="ECO:0007669"/>
    <property type="project" value="UniProtKB-KW"/>
</dbReference>
<dbReference type="EC" id="2.3.1.-" evidence="2"/>
<sequence>MPVALFPDAAGEFAFLTGESAAERWDQALANASVQPVGYRRCHLAYQHAYFSSAYADYHSFDHLISWRGEVVALCPLAAFRQDGQWVLSSHLNGIVGVAPPLPLVALPEKASRQLHQAWLQAVAVLAKQLGSNTRLRFTAPTPCPTAPDWYRRLLQLGASAHLRHRMLIDLALSEADYHRQLRKSYKALINQARRLWQVDLDTEGNAASFADFQAFHEQVAGRRTRPQATWDEQLRAIRQRSAFAIYLREADGRMVGASLYNCSRNEVYYAVGVYDRALFDQPVAHLSLDAAIRHARATGRHRVILGDRPFPGDMAKPSEKEAKIAFFKEGFATELQLLPTLDIIGEQLAHLCPSEEQPT</sequence>
<organism evidence="2 3">
    <name type="scientific">Dechloromonas hankyongensis</name>
    <dbReference type="NCBI Taxonomy" id="2908002"/>
    <lineage>
        <taxon>Bacteria</taxon>
        <taxon>Pseudomonadati</taxon>
        <taxon>Pseudomonadota</taxon>
        <taxon>Betaproteobacteria</taxon>
        <taxon>Rhodocyclales</taxon>
        <taxon>Azonexaceae</taxon>
        <taxon>Dechloromonas</taxon>
    </lineage>
</organism>
<dbReference type="EMBL" id="JAKLTN010000005">
    <property type="protein sequence ID" value="MCG2578876.1"/>
    <property type="molecule type" value="Genomic_DNA"/>
</dbReference>
<evidence type="ECO:0000259" key="1">
    <source>
        <dbReference type="Pfam" id="PF13480"/>
    </source>
</evidence>
<dbReference type="SUPFAM" id="SSF55729">
    <property type="entry name" value="Acyl-CoA N-acyltransferases (Nat)"/>
    <property type="match status" value="1"/>
</dbReference>
<accession>A0ABS9K6V5</accession>
<reference evidence="2" key="1">
    <citation type="submission" date="2022-01" db="EMBL/GenBank/DDBJ databases">
        <authorList>
            <person name="Jo J.-H."/>
            <person name="Im W.-T."/>
        </authorList>
    </citation>
    <scope>NUCLEOTIDE SEQUENCE</scope>
    <source>
        <strain evidence="2">XY25</strain>
    </source>
</reference>
<gene>
    <name evidence="2" type="ORF">LZ012_17920</name>
</gene>
<feature type="domain" description="BioF2-like acetyltransferase" evidence="1">
    <location>
        <begin position="181"/>
        <end position="307"/>
    </location>
</feature>
<keyword evidence="2" id="KW-0012">Acyltransferase</keyword>
<dbReference type="Proteomes" id="UP001165384">
    <property type="component" value="Unassembled WGS sequence"/>
</dbReference>
<keyword evidence="2" id="KW-0808">Transferase</keyword>
<protein>
    <submittedName>
        <fullName evidence="2">GNAT family N-acetyltransferase</fullName>
        <ecNumber evidence="2">2.3.1.-</ecNumber>
    </submittedName>
</protein>